<organism evidence="2 3">
    <name type="scientific">Galactobacter caseinivorans</name>
    <dbReference type="NCBI Taxonomy" id="2676123"/>
    <lineage>
        <taxon>Bacteria</taxon>
        <taxon>Bacillati</taxon>
        <taxon>Actinomycetota</taxon>
        <taxon>Actinomycetes</taxon>
        <taxon>Micrococcales</taxon>
        <taxon>Micrococcaceae</taxon>
        <taxon>Galactobacter</taxon>
    </lineage>
</organism>
<dbReference type="EMBL" id="QQXL01000008">
    <property type="protein sequence ID" value="RKW69639.1"/>
    <property type="molecule type" value="Genomic_DNA"/>
</dbReference>
<comment type="caution">
    <text evidence="2">The sequence shown here is derived from an EMBL/GenBank/DDBJ whole genome shotgun (WGS) entry which is preliminary data.</text>
</comment>
<dbReference type="Proteomes" id="UP000273119">
    <property type="component" value="Unassembled WGS sequence"/>
</dbReference>
<dbReference type="AlphaFoldDB" id="A0A496PGN6"/>
<protein>
    <recommendedName>
        <fullName evidence="4">Signal peptidase I</fullName>
    </recommendedName>
</protein>
<keyword evidence="1" id="KW-1133">Transmembrane helix</keyword>
<gene>
    <name evidence="2" type="ORF">DWQ67_12705</name>
</gene>
<proteinExistence type="predicted"/>
<sequence>MADRFGLAQSASPALTPRWLRVYARVRLVALIVSAAVVGAAVLGLLIALAAGVRPVPVTSGEMAPTIGKGALVMARPQSASELRTGDIISVAQVREPGWFTARVQSIRDAGQGSYEVQLRADSGATPTRTLLIQDGAKYQLAVPLLGAPVAFFSSPLGGVLGWILLGLVLALACLAPQTRPRHNPDVA</sequence>
<reference evidence="2 3" key="1">
    <citation type="submission" date="2018-07" db="EMBL/GenBank/DDBJ databases">
        <title>Arthrobacter sp. nov., isolated from raw cow's milk with high bacterial count.</title>
        <authorList>
            <person name="Hahne J."/>
            <person name="Isele D."/>
            <person name="Lipski A."/>
        </authorList>
    </citation>
    <scope>NUCLEOTIDE SEQUENCE [LARGE SCALE GENOMIC DNA]</scope>
    <source>
        <strain evidence="2 3">JZ R-183</strain>
    </source>
</reference>
<keyword evidence="3" id="KW-1185">Reference proteome</keyword>
<keyword evidence="1" id="KW-0472">Membrane</keyword>
<dbReference type="RefSeq" id="WP_121485969.1">
    <property type="nucleotide sequence ID" value="NZ_QQXL01000008.1"/>
</dbReference>
<evidence type="ECO:0008006" key="4">
    <source>
        <dbReference type="Google" id="ProtNLM"/>
    </source>
</evidence>
<evidence type="ECO:0000313" key="3">
    <source>
        <dbReference type="Proteomes" id="UP000273119"/>
    </source>
</evidence>
<accession>A0A496PGN6</accession>
<name>A0A496PGN6_9MICC</name>
<keyword evidence="1" id="KW-0812">Transmembrane</keyword>
<evidence type="ECO:0000313" key="2">
    <source>
        <dbReference type="EMBL" id="RKW69639.1"/>
    </source>
</evidence>
<feature type="transmembrane region" description="Helical" evidence="1">
    <location>
        <begin position="150"/>
        <end position="175"/>
    </location>
</feature>
<evidence type="ECO:0000256" key="1">
    <source>
        <dbReference type="SAM" id="Phobius"/>
    </source>
</evidence>
<feature type="transmembrane region" description="Helical" evidence="1">
    <location>
        <begin position="28"/>
        <end position="53"/>
    </location>
</feature>